<evidence type="ECO:0000313" key="3">
    <source>
        <dbReference type="Proteomes" id="UP000050509"/>
    </source>
</evidence>
<evidence type="ECO:0000313" key="2">
    <source>
        <dbReference type="EMBL" id="KPV47879.1"/>
    </source>
</evidence>
<reference evidence="2 3" key="1">
    <citation type="submission" date="2015-09" db="EMBL/GenBank/DDBJ databases">
        <title>Draft genome sequence of Kouleothrix aurantiaca JCM 19913.</title>
        <authorList>
            <person name="Hemp J."/>
        </authorList>
    </citation>
    <scope>NUCLEOTIDE SEQUENCE [LARGE SCALE GENOMIC DNA]</scope>
    <source>
        <strain evidence="2 3">COM-B</strain>
    </source>
</reference>
<dbReference type="InterPro" id="IPR013670">
    <property type="entry name" value="EcoEI_R_C_dom"/>
</dbReference>
<organism evidence="2 3">
    <name type="scientific">Kouleothrix aurantiaca</name>
    <dbReference type="NCBI Taxonomy" id="186479"/>
    <lineage>
        <taxon>Bacteria</taxon>
        <taxon>Bacillati</taxon>
        <taxon>Chloroflexota</taxon>
        <taxon>Chloroflexia</taxon>
        <taxon>Chloroflexales</taxon>
        <taxon>Roseiflexineae</taxon>
        <taxon>Roseiflexaceae</taxon>
        <taxon>Kouleothrix</taxon>
    </lineage>
</organism>
<comment type="caution">
    <text evidence="2">The sequence shown here is derived from an EMBL/GenBank/DDBJ whole genome shotgun (WGS) entry which is preliminary data.</text>
</comment>
<gene>
    <name evidence="2" type="ORF">SE17_41080</name>
</gene>
<dbReference type="AlphaFoldDB" id="A0A0P9CQJ0"/>
<sequence length="226" mass="25383">FCSTPQLAQATAAELDAVVTALAKQIKHRAKERSPLALDLGDSIAQSGYLLLRGGTEQVYIKEYRNRVDQRIVDLLDTQPAIAALAAGEPFDDEQLIALERTLQHDLAAGDLELNDSNIRKAYGYKVGSLLEFMRQVWELSGIPDYADIVRRQFEHFATSQNFTGDQLRFLTTLRDVFLSRRRLTLNDLFVAPMDSFGMDAADRFFTEAQQQHIVAFVNTLTVIGE</sequence>
<dbReference type="Pfam" id="PF08463">
    <property type="entry name" value="EcoEI_R_C"/>
    <property type="match status" value="1"/>
</dbReference>
<dbReference type="GO" id="GO:0003824">
    <property type="term" value="F:catalytic activity"/>
    <property type="evidence" value="ECO:0007669"/>
    <property type="project" value="InterPro"/>
</dbReference>
<dbReference type="GO" id="GO:0003677">
    <property type="term" value="F:DNA binding"/>
    <property type="evidence" value="ECO:0007669"/>
    <property type="project" value="InterPro"/>
</dbReference>
<accession>A0A0P9CQJ0</accession>
<dbReference type="GO" id="GO:0006304">
    <property type="term" value="P:DNA modification"/>
    <property type="evidence" value="ECO:0007669"/>
    <property type="project" value="InterPro"/>
</dbReference>
<feature type="non-terminal residue" evidence="2">
    <location>
        <position position="1"/>
    </location>
</feature>
<protein>
    <recommendedName>
        <fullName evidence="1">EcoEI R protein C-terminal domain-containing protein</fullName>
    </recommendedName>
</protein>
<evidence type="ECO:0000259" key="1">
    <source>
        <dbReference type="Pfam" id="PF08463"/>
    </source>
</evidence>
<dbReference type="EMBL" id="LJCR01003145">
    <property type="protein sequence ID" value="KPV47879.1"/>
    <property type="molecule type" value="Genomic_DNA"/>
</dbReference>
<keyword evidence="3" id="KW-1185">Reference proteome</keyword>
<feature type="domain" description="EcoEI R protein C-terminal" evidence="1">
    <location>
        <begin position="62"/>
        <end position="216"/>
    </location>
</feature>
<dbReference type="Proteomes" id="UP000050509">
    <property type="component" value="Unassembled WGS sequence"/>
</dbReference>
<name>A0A0P9CQJ0_9CHLR</name>
<proteinExistence type="predicted"/>